<proteinExistence type="predicted"/>
<protein>
    <submittedName>
        <fullName evidence="1">SAM-dependent methyltransferase</fullName>
    </submittedName>
</protein>
<organism evidence="1 2">
    <name type="scientific">Phreatobacter aquaticus</name>
    <dbReference type="NCBI Taxonomy" id="2570229"/>
    <lineage>
        <taxon>Bacteria</taxon>
        <taxon>Pseudomonadati</taxon>
        <taxon>Pseudomonadota</taxon>
        <taxon>Alphaproteobacteria</taxon>
        <taxon>Hyphomicrobiales</taxon>
        <taxon>Phreatobacteraceae</taxon>
        <taxon>Phreatobacter</taxon>
    </lineage>
</organism>
<dbReference type="GO" id="GO:0008168">
    <property type="term" value="F:methyltransferase activity"/>
    <property type="evidence" value="ECO:0007669"/>
    <property type="project" value="UniProtKB-KW"/>
</dbReference>
<dbReference type="InterPro" id="IPR029063">
    <property type="entry name" value="SAM-dependent_MTases_sf"/>
</dbReference>
<accession>A0A4D7QGW2</accession>
<dbReference type="RefSeq" id="WP_137098018.1">
    <property type="nucleotide sequence ID" value="NZ_CP039865.1"/>
</dbReference>
<dbReference type="OrthoDB" id="7273451at2"/>
<evidence type="ECO:0000313" key="1">
    <source>
        <dbReference type="EMBL" id="QCK84684.1"/>
    </source>
</evidence>
<dbReference type="Proteomes" id="UP000298588">
    <property type="component" value="Chromosome"/>
</dbReference>
<dbReference type="SUPFAM" id="SSF53335">
    <property type="entry name" value="S-adenosyl-L-methionine-dependent methyltransferases"/>
    <property type="match status" value="1"/>
</dbReference>
<reference evidence="1 2" key="1">
    <citation type="submission" date="2019-04" db="EMBL/GenBank/DDBJ databases">
        <title>Phreatobacter aquaticus sp. nov.</title>
        <authorList>
            <person name="Choi A."/>
            <person name="Baek K."/>
        </authorList>
    </citation>
    <scope>NUCLEOTIDE SEQUENCE [LARGE SCALE GENOMIC DNA]</scope>
    <source>
        <strain evidence="1 2">NMCR1094</strain>
    </source>
</reference>
<keyword evidence="2" id="KW-1185">Reference proteome</keyword>
<dbReference type="GO" id="GO:0032259">
    <property type="term" value="P:methylation"/>
    <property type="evidence" value="ECO:0007669"/>
    <property type="project" value="UniProtKB-KW"/>
</dbReference>
<gene>
    <name evidence="1" type="ORF">E8L99_02235</name>
</gene>
<name>A0A4D7QGW2_9HYPH</name>
<dbReference type="EMBL" id="CP039865">
    <property type="protein sequence ID" value="QCK84684.1"/>
    <property type="molecule type" value="Genomic_DNA"/>
</dbReference>
<evidence type="ECO:0000313" key="2">
    <source>
        <dbReference type="Proteomes" id="UP000298588"/>
    </source>
</evidence>
<keyword evidence="1" id="KW-0489">Methyltransferase</keyword>
<dbReference type="KEGG" id="paqt:E8L99_02235"/>
<dbReference type="Gene3D" id="3.40.50.150">
    <property type="entry name" value="Vaccinia Virus protein VP39"/>
    <property type="match status" value="1"/>
</dbReference>
<dbReference type="AlphaFoldDB" id="A0A4D7QGW2"/>
<sequence>MSFSPEWLALREPADHAARSRDLKASVARHFAGRATIDVVDLGCGAGSNLRGTFDALPDIQRWRLVDYDPNLLAAARQRLAAWADDVSNDGEVLALRKGAKAISIRFVQADLNRDLDRVLEPATDLVTAAALFDLVSVDWIAGFVADLARRRLPLYTVLTYDGTERWQPPHPVDDQMLAAFHAHQGTDKGFGPAAGPRATAAMAEAFARAGYRVERAPSPWLLGPDFAQLARELVTGFAGAVGETGNVPGADIAAWLTARQAGVTCEVGHEDLFVLPA</sequence>
<keyword evidence="1" id="KW-0808">Transferase</keyword>